<gene>
    <name evidence="2" type="ORF">F9K24_18605</name>
</gene>
<feature type="signal peptide" evidence="1">
    <location>
        <begin position="1"/>
        <end position="25"/>
    </location>
</feature>
<proteinExistence type="predicted"/>
<dbReference type="EMBL" id="WBUI01000026">
    <property type="protein sequence ID" value="KAB2929774.1"/>
    <property type="molecule type" value="Genomic_DNA"/>
</dbReference>
<evidence type="ECO:0000313" key="2">
    <source>
        <dbReference type="EMBL" id="KAB2929774.1"/>
    </source>
</evidence>
<dbReference type="Proteomes" id="UP000460298">
    <property type="component" value="Unassembled WGS sequence"/>
</dbReference>
<reference evidence="2 3" key="1">
    <citation type="submission" date="2019-10" db="EMBL/GenBank/DDBJ databases">
        <title>Extracellular Electron Transfer in a Candidatus Methanoperedens spp. Enrichment Culture.</title>
        <authorList>
            <person name="Berger S."/>
            <person name="Rangel Shaw D."/>
            <person name="Berben T."/>
            <person name="In 'T Zandt M."/>
            <person name="Frank J."/>
            <person name="Reimann J."/>
            <person name="Jetten M.S.M."/>
            <person name="Welte C.U."/>
        </authorList>
    </citation>
    <scope>NUCLEOTIDE SEQUENCE [LARGE SCALE GENOMIC DNA]</scope>
    <source>
        <strain evidence="2">SB12</strain>
    </source>
</reference>
<organism evidence="2 3">
    <name type="scientific">Leptonema illini</name>
    <dbReference type="NCBI Taxonomy" id="183"/>
    <lineage>
        <taxon>Bacteria</taxon>
        <taxon>Pseudomonadati</taxon>
        <taxon>Spirochaetota</taxon>
        <taxon>Spirochaetia</taxon>
        <taxon>Leptospirales</taxon>
        <taxon>Leptospiraceae</taxon>
        <taxon>Leptonema</taxon>
    </lineage>
</organism>
<protein>
    <submittedName>
        <fullName evidence="2">Uncharacterized protein</fullName>
    </submittedName>
</protein>
<name>A0A833GYF7_9LEPT</name>
<evidence type="ECO:0000313" key="3">
    <source>
        <dbReference type="Proteomes" id="UP000460298"/>
    </source>
</evidence>
<accession>A0A833GYF7</accession>
<comment type="caution">
    <text evidence="2">The sequence shown here is derived from an EMBL/GenBank/DDBJ whole genome shotgun (WGS) entry which is preliminary data.</text>
</comment>
<keyword evidence="1" id="KW-0732">Signal</keyword>
<dbReference type="AlphaFoldDB" id="A0A833GYF7"/>
<sequence>MTKRRTMMAMAVVILMGSINSTLNAETTKVSPLKYVGSYGKHIQVYDESVFDVILEKFFDKKTLLKIDPFKPKKNIENEILNQIKAELDEYNLSFGDLFICKISTEDKNIVALVLIYGTLEPTIRYYHIKQ</sequence>
<feature type="chain" id="PRO_5032953631" evidence="1">
    <location>
        <begin position="26"/>
        <end position="131"/>
    </location>
</feature>
<evidence type="ECO:0000256" key="1">
    <source>
        <dbReference type="SAM" id="SignalP"/>
    </source>
</evidence>